<organism evidence="1">
    <name type="scientific">Sesamum radiatum</name>
    <name type="common">Black benniseed</name>
    <dbReference type="NCBI Taxonomy" id="300843"/>
    <lineage>
        <taxon>Eukaryota</taxon>
        <taxon>Viridiplantae</taxon>
        <taxon>Streptophyta</taxon>
        <taxon>Embryophyta</taxon>
        <taxon>Tracheophyta</taxon>
        <taxon>Spermatophyta</taxon>
        <taxon>Magnoliopsida</taxon>
        <taxon>eudicotyledons</taxon>
        <taxon>Gunneridae</taxon>
        <taxon>Pentapetalae</taxon>
        <taxon>asterids</taxon>
        <taxon>lamiids</taxon>
        <taxon>Lamiales</taxon>
        <taxon>Pedaliaceae</taxon>
        <taxon>Sesamum</taxon>
    </lineage>
</organism>
<evidence type="ECO:0008006" key="2">
    <source>
        <dbReference type="Google" id="ProtNLM"/>
    </source>
</evidence>
<dbReference type="Gene3D" id="3.60.10.10">
    <property type="entry name" value="Endonuclease/exonuclease/phosphatase"/>
    <property type="match status" value="1"/>
</dbReference>
<gene>
    <name evidence="1" type="ORF">Sradi_5873600</name>
</gene>
<reference evidence="1" key="1">
    <citation type="submission" date="2020-06" db="EMBL/GenBank/DDBJ databases">
        <authorList>
            <person name="Li T."/>
            <person name="Hu X."/>
            <person name="Zhang T."/>
            <person name="Song X."/>
            <person name="Zhang H."/>
            <person name="Dai N."/>
            <person name="Sheng W."/>
            <person name="Hou X."/>
            <person name="Wei L."/>
        </authorList>
    </citation>
    <scope>NUCLEOTIDE SEQUENCE</scope>
    <source>
        <strain evidence="1">G02</strain>
        <tissue evidence="1">Leaf</tissue>
    </source>
</reference>
<dbReference type="PANTHER" id="PTHR33710:SF71">
    <property type="entry name" value="ENDONUCLEASE_EXONUCLEASE_PHOSPHATASE DOMAIN-CONTAINING PROTEIN"/>
    <property type="match status" value="1"/>
</dbReference>
<dbReference type="SUPFAM" id="SSF56219">
    <property type="entry name" value="DNase I-like"/>
    <property type="match status" value="2"/>
</dbReference>
<dbReference type="EMBL" id="JACGWJ010000027">
    <property type="protein sequence ID" value="KAL0309313.1"/>
    <property type="molecule type" value="Genomic_DNA"/>
</dbReference>
<comment type="caution">
    <text evidence="1">The sequence shown here is derived from an EMBL/GenBank/DDBJ whole genome shotgun (WGS) entry which is preliminary data.</text>
</comment>
<name>A0AAW2KRW4_SESRA</name>
<reference evidence="1" key="2">
    <citation type="journal article" date="2024" name="Plant">
        <title>Genomic evolution and insights into agronomic trait innovations of Sesamum species.</title>
        <authorList>
            <person name="Miao H."/>
            <person name="Wang L."/>
            <person name="Qu L."/>
            <person name="Liu H."/>
            <person name="Sun Y."/>
            <person name="Le M."/>
            <person name="Wang Q."/>
            <person name="Wei S."/>
            <person name="Zheng Y."/>
            <person name="Lin W."/>
            <person name="Duan Y."/>
            <person name="Cao H."/>
            <person name="Xiong S."/>
            <person name="Wang X."/>
            <person name="Wei L."/>
            <person name="Li C."/>
            <person name="Ma Q."/>
            <person name="Ju M."/>
            <person name="Zhao R."/>
            <person name="Li G."/>
            <person name="Mu C."/>
            <person name="Tian Q."/>
            <person name="Mei H."/>
            <person name="Zhang T."/>
            <person name="Gao T."/>
            <person name="Zhang H."/>
        </authorList>
    </citation>
    <scope>NUCLEOTIDE SEQUENCE</scope>
    <source>
        <strain evidence="1">G02</strain>
    </source>
</reference>
<sequence>MINIAAWNVRGLNKRNHQSAIQALIAEFQLEVIGVLETRVTAQNAPSTLGAVHNRWQWFSDYNVDPNSRIWIGWNNSEIEMQILEVHLDCLLSSGLTTLPMVGQFYSWHNWTMGARSLWKRLDRVLGNPAWFAAMPDGQYLCSTIRKSDHSPLILQLQSDNSPAKACFRFDNFLADEPPSFIETVAQWYTELLGGDMRHFQINLEPFQQFLTEIVATRHHENLMQDVTETEIKQALFDIEDDNRPDLTAIHVFLKNLTVVGKETSSEIKQFF</sequence>
<dbReference type="AlphaFoldDB" id="A0AAW2KRW4"/>
<dbReference type="PANTHER" id="PTHR33710">
    <property type="entry name" value="BNAC02G09200D PROTEIN"/>
    <property type="match status" value="1"/>
</dbReference>
<proteinExistence type="predicted"/>
<evidence type="ECO:0000313" key="1">
    <source>
        <dbReference type="EMBL" id="KAL0309313.1"/>
    </source>
</evidence>
<dbReference type="InterPro" id="IPR036691">
    <property type="entry name" value="Endo/exonu/phosph_ase_sf"/>
</dbReference>
<accession>A0AAW2KRW4</accession>
<protein>
    <recommendedName>
        <fullName evidence="2">Endonuclease/exonuclease/phosphatase domain-containing protein</fullName>
    </recommendedName>
</protein>